<sequence>MRVYAVDPGDLRTAMHQAAFPGEDISDRPLPETVVPALLRLLEQSLDDAPPSGRYRAADLLVTA</sequence>
<dbReference type="Proteomes" id="UP001500621">
    <property type="component" value="Unassembled WGS sequence"/>
</dbReference>
<accession>A0ABP8W7H8</accession>
<name>A0ABP8W7H8_9ACTN</name>
<organism evidence="1 2">
    <name type="scientific">Nocardioides nanhaiensis</name>
    <dbReference type="NCBI Taxonomy" id="1476871"/>
    <lineage>
        <taxon>Bacteria</taxon>
        <taxon>Bacillati</taxon>
        <taxon>Actinomycetota</taxon>
        <taxon>Actinomycetes</taxon>
        <taxon>Propionibacteriales</taxon>
        <taxon>Nocardioidaceae</taxon>
        <taxon>Nocardioides</taxon>
    </lineage>
</organism>
<protein>
    <recommendedName>
        <fullName evidence="3">Short-chain dehydrogenase</fullName>
    </recommendedName>
</protein>
<proteinExistence type="predicted"/>
<gene>
    <name evidence="1" type="ORF">GCM10023226_19610</name>
</gene>
<reference evidence="2" key="1">
    <citation type="journal article" date="2019" name="Int. J. Syst. Evol. Microbiol.">
        <title>The Global Catalogue of Microorganisms (GCM) 10K type strain sequencing project: providing services to taxonomists for standard genome sequencing and annotation.</title>
        <authorList>
            <consortium name="The Broad Institute Genomics Platform"/>
            <consortium name="The Broad Institute Genome Sequencing Center for Infectious Disease"/>
            <person name="Wu L."/>
            <person name="Ma J."/>
        </authorList>
    </citation>
    <scope>NUCLEOTIDE SEQUENCE [LARGE SCALE GENOMIC DNA]</scope>
    <source>
        <strain evidence="2">JCM 18127</strain>
    </source>
</reference>
<dbReference type="EMBL" id="BAABIM010000002">
    <property type="protein sequence ID" value="GAA4682542.1"/>
    <property type="molecule type" value="Genomic_DNA"/>
</dbReference>
<evidence type="ECO:0000313" key="1">
    <source>
        <dbReference type="EMBL" id="GAA4682542.1"/>
    </source>
</evidence>
<keyword evidence="2" id="KW-1185">Reference proteome</keyword>
<comment type="caution">
    <text evidence="1">The sequence shown here is derived from an EMBL/GenBank/DDBJ whole genome shotgun (WGS) entry which is preliminary data.</text>
</comment>
<evidence type="ECO:0008006" key="3">
    <source>
        <dbReference type="Google" id="ProtNLM"/>
    </source>
</evidence>
<evidence type="ECO:0000313" key="2">
    <source>
        <dbReference type="Proteomes" id="UP001500621"/>
    </source>
</evidence>